<dbReference type="AlphaFoldDB" id="A0A2S3ZBG7"/>
<dbReference type="RefSeq" id="WP_103461380.1">
    <property type="nucleotide sequence ID" value="NZ_PPXD01000024.1"/>
</dbReference>
<gene>
    <name evidence="2" type="ORF">C3B61_14875</name>
</gene>
<organism evidence="2 3">
    <name type="scientific">Cryobacterium zongtaii</name>
    <dbReference type="NCBI Taxonomy" id="1259217"/>
    <lineage>
        <taxon>Bacteria</taxon>
        <taxon>Bacillati</taxon>
        <taxon>Actinomycetota</taxon>
        <taxon>Actinomycetes</taxon>
        <taxon>Micrococcales</taxon>
        <taxon>Microbacteriaceae</taxon>
        <taxon>Cryobacterium</taxon>
    </lineage>
</organism>
<dbReference type="SUPFAM" id="SSF48452">
    <property type="entry name" value="TPR-like"/>
    <property type="match status" value="1"/>
</dbReference>
<dbReference type="Pfam" id="PF14559">
    <property type="entry name" value="TPR_19"/>
    <property type="match status" value="1"/>
</dbReference>
<keyword evidence="1" id="KW-0472">Membrane</keyword>
<name>A0A2S3ZBG7_9MICO</name>
<sequence>MFEKLVLAQAHSAWEADDRAGALRVLKDAIRAHPSFDEVRRMLAECYRQMGHPDQAGRWGVDIPDWTTDLERDRLARLLAASGVDEARVAHFLALPGGVLSPPVRAILDGPVQEYRETFAFRPRPEPVFSGGGEPDHNTVLVLTIVLWICWTIASIGGAYVVTGFAVFDSVSSNLARTIVLITNGVGALALASSAVLAAALKARWWARGCAIAALVDIALTLTQLSRGWVDL</sequence>
<feature type="transmembrane region" description="Helical" evidence="1">
    <location>
        <begin position="140"/>
        <end position="163"/>
    </location>
</feature>
<keyword evidence="1" id="KW-1133">Transmembrane helix</keyword>
<keyword evidence="3" id="KW-1185">Reference proteome</keyword>
<feature type="transmembrane region" description="Helical" evidence="1">
    <location>
        <begin position="175"/>
        <end position="198"/>
    </location>
</feature>
<proteinExistence type="predicted"/>
<reference evidence="2 3" key="1">
    <citation type="submission" date="2018-01" db="EMBL/GenBank/DDBJ databases">
        <title>Cryobacterium sp. nov., from glaciers in China.</title>
        <authorList>
            <person name="Liu Q."/>
            <person name="Xin Y.-H."/>
        </authorList>
    </citation>
    <scope>NUCLEOTIDE SEQUENCE [LARGE SCALE GENOMIC DNA]</scope>
    <source>
        <strain evidence="2 3">TMN-42</strain>
    </source>
</reference>
<evidence type="ECO:0008006" key="4">
    <source>
        <dbReference type="Google" id="ProtNLM"/>
    </source>
</evidence>
<keyword evidence="1" id="KW-0812">Transmembrane</keyword>
<evidence type="ECO:0000256" key="1">
    <source>
        <dbReference type="SAM" id="Phobius"/>
    </source>
</evidence>
<comment type="caution">
    <text evidence="2">The sequence shown here is derived from an EMBL/GenBank/DDBJ whole genome shotgun (WGS) entry which is preliminary data.</text>
</comment>
<dbReference type="Proteomes" id="UP000237340">
    <property type="component" value="Unassembled WGS sequence"/>
</dbReference>
<accession>A0A2S3ZBG7</accession>
<dbReference type="Gene3D" id="1.25.40.10">
    <property type="entry name" value="Tetratricopeptide repeat domain"/>
    <property type="match status" value="1"/>
</dbReference>
<evidence type="ECO:0000313" key="3">
    <source>
        <dbReference type="Proteomes" id="UP000237340"/>
    </source>
</evidence>
<protein>
    <recommendedName>
        <fullName evidence="4">Tetratricopeptide repeat protein</fullName>
    </recommendedName>
</protein>
<dbReference type="EMBL" id="PPXD01000024">
    <property type="protein sequence ID" value="POH62962.1"/>
    <property type="molecule type" value="Genomic_DNA"/>
</dbReference>
<dbReference type="InterPro" id="IPR011990">
    <property type="entry name" value="TPR-like_helical_dom_sf"/>
</dbReference>
<evidence type="ECO:0000313" key="2">
    <source>
        <dbReference type="EMBL" id="POH62962.1"/>
    </source>
</evidence>